<name>A0ACC3MLE0_9PEZI</name>
<evidence type="ECO:0000313" key="1">
    <source>
        <dbReference type="EMBL" id="KAK3696517.1"/>
    </source>
</evidence>
<dbReference type="EMBL" id="JAUTXU010000240">
    <property type="protein sequence ID" value="KAK3696517.1"/>
    <property type="molecule type" value="Genomic_DNA"/>
</dbReference>
<sequence length="188" mass="20529">MHLTIAAIALATSSVLALPAVYNTLPTTSTFPDTPCPWTDEVPLSHDEVIANWYKLWAGDYSLLDKTVMPDIQLWQDRFPTGNGSAPLPIGNSEQFLGFVKSSRIGFEVYKFIDDFHFGVGNMIALRWTLDATFAGSETATLEPGSHVAYNGTDICLLDPCSGRMSQVLSAQDLITYFHIVGTPIGIV</sequence>
<proteinExistence type="predicted"/>
<dbReference type="Proteomes" id="UP001281147">
    <property type="component" value="Unassembled WGS sequence"/>
</dbReference>
<evidence type="ECO:0000313" key="2">
    <source>
        <dbReference type="Proteomes" id="UP001281147"/>
    </source>
</evidence>
<accession>A0ACC3MLE0</accession>
<protein>
    <submittedName>
        <fullName evidence="1">Uncharacterized protein</fullName>
    </submittedName>
</protein>
<keyword evidence="2" id="KW-1185">Reference proteome</keyword>
<reference evidence="1" key="1">
    <citation type="submission" date="2023-07" db="EMBL/GenBank/DDBJ databases">
        <title>Black Yeasts Isolated from many extreme environments.</title>
        <authorList>
            <person name="Coleine C."/>
            <person name="Stajich J.E."/>
            <person name="Selbmann L."/>
        </authorList>
    </citation>
    <scope>NUCLEOTIDE SEQUENCE</scope>
    <source>
        <strain evidence="1">CCFEE 5714</strain>
    </source>
</reference>
<gene>
    <name evidence="1" type="ORF">LTR37_017935</name>
</gene>
<organism evidence="1 2">
    <name type="scientific">Vermiconidia calcicola</name>
    <dbReference type="NCBI Taxonomy" id="1690605"/>
    <lineage>
        <taxon>Eukaryota</taxon>
        <taxon>Fungi</taxon>
        <taxon>Dikarya</taxon>
        <taxon>Ascomycota</taxon>
        <taxon>Pezizomycotina</taxon>
        <taxon>Dothideomycetes</taxon>
        <taxon>Dothideomycetidae</taxon>
        <taxon>Mycosphaerellales</taxon>
        <taxon>Extremaceae</taxon>
        <taxon>Vermiconidia</taxon>
    </lineage>
</organism>
<comment type="caution">
    <text evidence="1">The sequence shown here is derived from an EMBL/GenBank/DDBJ whole genome shotgun (WGS) entry which is preliminary data.</text>
</comment>